<dbReference type="Proteomes" id="UP000245910">
    <property type="component" value="Chromosome III"/>
</dbReference>
<reference evidence="2" key="1">
    <citation type="submission" date="2014-10" db="EMBL/GenBank/DDBJ databases">
        <authorList>
            <person name="King R."/>
        </authorList>
    </citation>
    <scope>NUCLEOTIDE SEQUENCE [LARGE SCALE GENOMIC DNA]</scope>
    <source>
        <strain evidence="2">A3/5</strain>
    </source>
</reference>
<dbReference type="AlphaFoldDB" id="A0A2L2TUH0"/>
<protein>
    <submittedName>
        <fullName evidence="1">Uncharacterized protein</fullName>
    </submittedName>
</protein>
<organism evidence="1 2">
    <name type="scientific">Fusarium venenatum</name>
    <dbReference type="NCBI Taxonomy" id="56646"/>
    <lineage>
        <taxon>Eukaryota</taxon>
        <taxon>Fungi</taxon>
        <taxon>Dikarya</taxon>
        <taxon>Ascomycota</taxon>
        <taxon>Pezizomycotina</taxon>
        <taxon>Sordariomycetes</taxon>
        <taxon>Hypocreomycetidae</taxon>
        <taxon>Hypocreales</taxon>
        <taxon>Nectriaceae</taxon>
        <taxon>Fusarium</taxon>
    </lineage>
</organism>
<accession>A0A2L2TUH0</accession>
<keyword evidence="2" id="KW-1185">Reference proteome</keyword>
<name>A0A2L2TUH0_9HYPO</name>
<sequence length="257" mass="28145">MSLEDMAFGSKVLGTGSGGNAQGQMCRLNTGRFTYISALFVCKVRLSPRALSQPSVNYPQDGNDADQPLSRSARGAYGIQKLIIKPLRPTIRGCGFTKFAASLAPLSLALLVNRIVTGLSSSFFHASITKASTSGHFSRHNAIILYSTHPKAGLEGSVRTEYRNHLHSREDLPAKIKLGYKISEPIAVYNPAPIYLRPRCVHRMKPPLVISRDILGLGSRGLSREDRIEAIEYNLPCGPLELLKLLGNDVFFISLNH</sequence>
<evidence type="ECO:0000313" key="2">
    <source>
        <dbReference type="Proteomes" id="UP000245910"/>
    </source>
</evidence>
<proteinExistence type="predicted"/>
<dbReference type="EMBL" id="LN649231">
    <property type="protein sequence ID" value="CEI70211.1"/>
    <property type="molecule type" value="Genomic_DNA"/>
</dbReference>
<evidence type="ECO:0000313" key="1">
    <source>
        <dbReference type="EMBL" id="CEI70211.1"/>
    </source>
</evidence>